<feature type="compositionally biased region" description="Basic and acidic residues" evidence="1">
    <location>
        <begin position="1156"/>
        <end position="1167"/>
    </location>
</feature>
<feature type="compositionally biased region" description="Polar residues" evidence="1">
    <location>
        <begin position="1172"/>
        <end position="1181"/>
    </location>
</feature>
<feature type="compositionally biased region" description="Low complexity" evidence="1">
    <location>
        <begin position="736"/>
        <end position="750"/>
    </location>
</feature>
<sequence>MTNPALLLVALGLVGHSHAVTIRHALRRLEEGSHLGLVLDLDSDIGQGFTIIDDDQAYTLDLDSNGDKGSIEGPPRMASLGEPGGAWARDPTDVQERVFSVELNLSRAHDLGLLAGLKLGIDTDASPISVLAVRRRGLVDEWNSAHSGTGNAICVGDKITRANDFLWHLNSVKFARHVMSLYDAGRSLRPGAQGILELEIWRPHLDPQTAALLKKQFEERGASDAAPPEEAVNSTDAQAEEAPAAAEGAEEDNGAGGKPEEELAAAKPEGDAEGAGDTAREEEEEQKEAVEEADEAPVAAKEEKAEDVGDKTEEKEDEENDYTKEEDNAQKDADVKTEDAEEALVAVKKEQEEALDAVKEALVAVKEKKEEVEDDEKDAVDKEAMARDVAKEVVVEEAEGQGASGSAEEIGAAGFGEEGPATGPKAKEELQEYRRQFFPDLDTHTDSQDDAGAPRASPGGAPGAEAPPPLAEGQAQESPEAAARRERNLKKKAEREATEKAKREAALAFKGADEALKKKAEREAKEKDKQEAAWEKEHGAAEAARPRAAAESGKTRSFVAALELPKNSDGLTIAKVLGWKLDVADDSAPITIGKVRREGSVAAWNAANPGKAIGPGDQIKTVNGIRWNHNSMLFADHIAKQFAASQAVASRRLYVEVLQASAGAEDVGAEKSDVASPAGANADAPASKAASASSASQGDREETEAAPPGSGAPQNQAEAARASLDAGAPREDGSQAEEAPSSSEPPRAQSKAGDVVADAGDPEARNGTRAAELMSAIGHIAAAQSAEKFEVALDVPKSMGGLSIAKILGWQLDVAGDSVPLTVHKVRRAGSVAIWNSAHPDHAIRPGDKIVEVNGIPWNHNSMLFADRIAKQFEASQRLASRRLTLKMQRAAEGVGSGPSEVGAAARAEADAPSAETARSSSGGQEDQREAEVASSTSDAPQDQVQRSEAGTDAGVPQASGSAAGATPASPRAQEEGSAAVAPRTDSAAPRGQKETDAVTGKMRSFVATLELPKASGGLTIAKALGWKLDVGDDNVPVTVSKIRREGSVAAWNAANPGQAIRPGDQISGVNGIDWHDNSRIFADHIAKQFAASQAIASRRLLVNVRRAANDHDDDVSRNQNDTSSGRVEADVPSAETTAGSHSMDADANATGDTHLSSDRQRDRTETEEVADSTSEAPQDQTTEDHPIKASLLAAVISTDNASRAVQRKSFVQVDDSSPKHFVAALHVPKFAKGLNIAKALGWKLDVGDDNVPVTVSKIRREGSVAAWNAANPDQAIRPGDQIIKVNGIPWQQDSGTFSEHIAKQFAASQAVSSTHLYLEVQRAPRSAADASSGHVAGVSAAGAARGNSGAREDEKVSSEHVFA</sequence>
<feature type="region of interest" description="Disordered" evidence="1">
    <location>
        <begin position="1329"/>
        <end position="1364"/>
    </location>
</feature>
<feature type="compositionally biased region" description="Low complexity" evidence="1">
    <location>
        <begin position="901"/>
        <end position="918"/>
    </location>
</feature>
<gene>
    <name evidence="4" type="ORF">PCOR1329_LOCUS59025</name>
</gene>
<evidence type="ECO:0000259" key="3">
    <source>
        <dbReference type="PROSITE" id="PS50106"/>
    </source>
</evidence>
<feature type="region of interest" description="Disordered" evidence="1">
    <location>
        <begin position="220"/>
        <end position="338"/>
    </location>
</feature>
<feature type="region of interest" description="Disordered" evidence="1">
    <location>
        <begin position="1111"/>
        <end position="1186"/>
    </location>
</feature>
<feature type="compositionally biased region" description="Low complexity" evidence="1">
    <location>
        <begin position="957"/>
        <end position="972"/>
    </location>
</feature>
<evidence type="ECO:0000313" key="5">
    <source>
        <dbReference type="Proteomes" id="UP001189429"/>
    </source>
</evidence>
<feature type="compositionally biased region" description="Acidic residues" evidence="1">
    <location>
        <begin position="280"/>
        <end position="295"/>
    </location>
</feature>
<feature type="domain" description="PDZ" evidence="3">
    <location>
        <begin position="1225"/>
        <end position="1290"/>
    </location>
</feature>
<feature type="compositionally biased region" description="Basic and acidic residues" evidence="1">
    <location>
        <begin position="482"/>
        <end position="540"/>
    </location>
</feature>
<feature type="chain" id="PRO_5045198598" description="PDZ domain-containing protein" evidence="2">
    <location>
        <begin position="20"/>
        <end position="1364"/>
    </location>
</feature>
<feature type="region of interest" description="Disordered" evidence="1">
    <location>
        <begin position="395"/>
        <end position="552"/>
    </location>
</feature>
<feature type="region of interest" description="Disordered" evidence="1">
    <location>
        <begin position="891"/>
        <end position="1000"/>
    </location>
</feature>
<evidence type="ECO:0000256" key="1">
    <source>
        <dbReference type="SAM" id="MobiDB-lite"/>
    </source>
</evidence>
<dbReference type="CDD" id="cd00136">
    <property type="entry name" value="PDZ_canonical"/>
    <property type="match status" value="1"/>
</dbReference>
<proteinExistence type="predicted"/>
<protein>
    <recommendedName>
        <fullName evidence="3">PDZ domain-containing protein</fullName>
    </recommendedName>
</protein>
<name>A0ABN9VL02_9DINO</name>
<feature type="compositionally biased region" description="Low complexity" evidence="1">
    <location>
        <begin position="1329"/>
        <end position="1350"/>
    </location>
</feature>
<feature type="compositionally biased region" description="Polar residues" evidence="1">
    <location>
        <begin position="934"/>
        <end position="949"/>
    </location>
</feature>
<feature type="compositionally biased region" description="Low complexity" evidence="1">
    <location>
        <begin position="541"/>
        <end position="551"/>
    </location>
</feature>
<feature type="compositionally biased region" description="Low complexity" evidence="1">
    <location>
        <begin position="400"/>
        <end position="412"/>
    </location>
</feature>
<dbReference type="PROSITE" id="PS50106">
    <property type="entry name" value="PDZ"/>
    <property type="match status" value="4"/>
</dbReference>
<keyword evidence="5" id="KW-1185">Reference proteome</keyword>
<feature type="compositionally biased region" description="Basic and acidic residues" evidence="1">
    <location>
        <begin position="425"/>
        <end position="447"/>
    </location>
</feature>
<keyword evidence="2" id="KW-0732">Signal</keyword>
<feature type="domain" description="PDZ" evidence="3">
    <location>
        <begin position="1009"/>
        <end position="1074"/>
    </location>
</feature>
<feature type="non-terminal residue" evidence="4">
    <location>
        <position position="1364"/>
    </location>
</feature>
<evidence type="ECO:0000313" key="4">
    <source>
        <dbReference type="EMBL" id="CAK0873976.1"/>
    </source>
</evidence>
<reference evidence="4" key="1">
    <citation type="submission" date="2023-10" db="EMBL/GenBank/DDBJ databases">
        <authorList>
            <person name="Chen Y."/>
            <person name="Shah S."/>
            <person name="Dougan E. K."/>
            <person name="Thang M."/>
            <person name="Chan C."/>
        </authorList>
    </citation>
    <scope>NUCLEOTIDE SEQUENCE [LARGE SCALE GENOMIC DNA]</scope>
</reference>
<comment type="caution">
    <text evidence="4">The sequence shown here is derived from an EMBL/GenBank/DDBJ whole genome shotgun (WGS) entry which is preliminary data.</text>
</comment>
<feature type="compositionally biased region" description="Basic and acidic residues" evidence="1">
    <location>
        <begin position="321"/>
        <end position="338"/>
    </location>
</feature>
<feature type="region of interest" description="Disordered" evidence="1">
    <location>
        <begin position="665"/>
        <end position="764"/>
    </location>
</feature>
<dbReference type="Proteomes" id="UP001189429">
    <property type="component" value="Unassembled WGS sequence"/>
</dbReference>
<accession>A0ABN9VL02</accession>
<evidence type="ECO:0000256" key="2">
    <source>
        <dbReference type="SAM" id="SignalP"/>
    </source>
</evidence>
<feature type="domain" description="PDZ" evidence="3">
    <location>
        <begin position="561"/>
        <end position="624"/>
    </location>
</feature>
<feature type="signal peptide" evidence="2">
    <location>
        <begin position="1"/>
        <end position="19"/>
    </location>
</feature>
<dbReference type="EMBL" id="CAUYUJ010017347">
    <property type="protein sequence ID" value="CAK0873976.1"/>
    <property type="molecule type" value="Genomic_DNA"/>
</dbReference>
<feature type="domain" description="PDZ" evidence="3">
    <location>
        <begin position="792"/>
        <end position="892"/>
    </location>
</feature>
<feature type="compositionally biased region" description="Low complexity" evidence="1">
    <location>
        <begin position="675"/>
        <end position="696"/>
    </location>
</feature>
<feature type="region of interest" description="Disordered" evidence="1">
    <location>
        <begin position="64"/>
        <end position="86"/>
    </location>
</feature>
<organism evidence="4 5">
    <name type="scientific">Prorocentrum cordatum</name>
    <dbReference type="NCBI Taxonomy" id="2364126"/>
    <lineage>
        <taxon>Eukaryota</taxon>
        <taxon>Sar</taxon>
        <taxon>Alveolata</taxon>
        <taxon>Dinophyceae</taxon>
        <taxon>Prorocentrales</taxon>
        <taxon>Prorocentraceae</taxon>
        <taxon>Prorocentrum</taxon>
    </lineage>
</organism>
<feature type="compositionally biased region" description="Basic and acidic residues" evidence="1">
    <location>
        <begin position="1351"/>
        <end position="1364"/>
    </location>
</feature>
<feature type="compositionally biased region" description="Basic and acidic residues" evidence="1">
    <location>
        <begin position="300"/>
        <end position="314"/>
    </location>
</feature>
<dbReference type="InterPro" id="IPR001478">
    <property type="entry name" value="PDZ"/>
</dbReference>